<reference evidence="7" key="1">
    <citation type="journal article" date="2017" name="Front. Plant Sci.">
        <title>Climate Clever Clovers: New Paradigm to Reduce the Environmental Footprint of Ruminants by Breeding Low Methanogenic Forages Utilizing Haplotype Variation.</title>
        <authorList>
            <person name="Kaur P."/>
            <person name="Appels R."/>
            <person name="Bayer P.E."/>
            <person name="Keeble-Gagnere G."/>
            <person name="Wang J."/>
            <person name="Hirakawa H."/>
            <person name="Shirasawa K."/>
            <person name="Vercoe P."/>
            <person name="Stefanova K."/>
            <person name="Durmic Z."/>
            <person name="Nichols P."/>
            <person name="Revell C."/>
            <person name="Isobe S.N."/>
            <person name="Edwards D."/>
            <person name="Erskine W."/>
        </authorList>
    </citation>
    <scope>NUCLEOTIDE SEQUENCE [LARGE SCALE GENOMIC DNA]</scope>
    <source>
        <strain evidence="7">cv. Daliak</strain>
    </source>
</reference>
<dbReference type="InterPro" id="IPR043502">
    <property type="entry name" value="DNA/RNA_pol_sf"/>
</dbReference>
<dbReference type="InterPro" id="IPR026960">
    <property type="entry name" value="RVT-Znf"/>
</dbReference>
<dbReference type="SUPFAM" id="SSF56672">
    <property type="entry name" value="DNA/RNA polymerases"/>
    <property type="match status" value="1"/>
</dbReference>
<dbReference type="Pfam" id="PF03372">
    <property type="entry name" value="Exo_endo_phos"/>
    <property type="match status" value="1"/>
</dbReference>
<dbReference type="InterPro" id="IPR036397">
    <property type="entry name" value="RNaseH_sf"/>
</dbReference>
<evidence type="ECO:0000259" key="4">
    <source>
        <dbReference type="Pfam" id="PF13456"/>
    </source>
</evidence>
<feature type="compositionally biased region" description="Polar residues" evidence="1">
    <location>
        <begin position="174"/>
        <end position="194"/>
    </location>
</feature>
<dbReference type="CDD" id="cd01650">
    <property type="entry name" value="RT_nLTR_like"/>
    <property type="match status" value="1"/>
</dbReference>
<feature type="compositionally biased region" description="Basic and acidic residues" evidence="1">
    <location>
        <begin position="161"/>
        <end position="170"/>
    </location>
</feature>
<feature type="domain" description="Reverse transcriptase zinc-binding" evidence="5">
    <location>
        <begin position="1143"/>
        <end position="1232"/>
    </location>
</feature>
<dbReference type="Gene3D" id="3.60.10.10">
    <property type="entry name" value="Endonuclease/exonuclease/phosphatase"/>
    <property type="match status" value="1"/>
</dbReference>
<evidence type="ECO:0000313" key="7">
    <source>
        <dbReference type="Proteomes" id="UP000242715"/>
    </source>
</evidence>
<evidence type="ECO:0000259" key="3">
    <source>
        <dbReference type="Pfam" id="PF03372"/>
    </source>
</evidence>
<dbReference type="InterPro" id="IPR012337">
    <property type="entry name" value="RNaseH-like_sf"/>
</dbReference>
<keyword evidence="7" id="KW-1185">Reference proteome</keyword>
<gene>
    <name evidence="6" type="ORF">TSUD_395510</name>
</gene>
<feature type="region of interest" description="Disordered" evidence="1">
    <location>
        <begin position="153"/>
        <end position="227"/>
    </location>
</feature>
<dbReference type="CDD" id="cd06222">
    <property type="entry name" value="RNase_H_like"/>
    <property type="match status" value="1"/>
</dbReference>
<dbReference type="GO" id="GO:0004523">
    <property type="term" value="F:RNA-DNA hybrid ribonuclease activity"/>
    <property type="evidence" value="ECO:0007669"/>
    <property type="project" value="InterPro"/>
</dbReference>
<evidence type="ECO:0000259" key="2">
    <source>
        <dbReference type="Pfam" id="PF00078"/>
    </source>
</evidence>
<accession>A0A2Z6P574</accession>
<dbReference type="InterPro" id="IPR005135">
    <property type="entry name" value="Endo/exonuclease/phosphatase"/>
</dbReference>
<dbReference type="InterPro" id="IPR000477">
    <property type="entry name" value="RT_dom"/>
</dbReference>
<dbReference type="Proteomes" id="UP000242715">
    <property type="component" value="Unassembled WGS sequence"/>
</dbReference>
<name>A0A2Z6P574_TRISU</name>
<dbReference type="InterPro" id="IPR044730">
    <property type="entry name" value="RNase_H-like_dom_plant"/>
</dbReference>
<dbReference type="InterPro" id="IPR036691">
    <property type="entry name" value="Endo/exonu/phosph_ase_sf"/>
</dbReference>
<dbReference type="GO" id="GO:0003676">
    <property type="term" value="F:nucleic acid binding"/>
    <property type="evidence" value="ECO:0007669"/>
    <property type="project" value="InterPro"/>
</dbReference>
<dbReference type="Pfam" id="PF00078">
    <property type="entry name" value="RVT_1"/>
    <property type="match status" value="1"/>
</dbReference>
<organism evidence="6 7">
    <name type="scientific">Trifolium subterraneum</name>
    <name type="common">Subterranean clover</name>
    <dbReference type="NCBI Taxonomy" id="3900"/>
    <lineage>
        <taxon>Eukaryota</taxon>
        <taxon>Viridiplantae</taxon>
        <taxon>Streptophyta</taxon>
        <taxon>Embryophyta</taxon>
        <taxon>Tracheophyta</taxon>
        <taxon>Spermatophyta</taxon>
        <taxon>Magnoliopsida</taxon>
        <taxon>eudicotyledons</taxon>
        <taxon>Gunneridae</taxon>
        <taxon>Pentapetalae</taxon>
        <taxon>rosids</taxon>
        <taxon>fabids</taxon>
        <taxon>Fabales</taxon>
        <taxon>Fabaceae</taxon>
        <taxon>Papilionoideae</taxon>
        <taxon>50 kb inversion clade</taxon>
        <taxon>NPAAA clade</taxon>
        <taxon>Hologalegina</taxon>
        <taxon>IRL clade</taxon>
        <taxon>Trifolieae</taxon>
        <taxon>Trifolium</taxon>
    </lineage>
</organism>
<proteinExistence type="predicted"/>
<dbReference type="PANTHER" id="PTHR33116:SF86">
    <property type="entry name" value="REVERSE TRANSCRIPTASE DOMAIN-CONTAINING PROTEIN"/>
    <property type="match status" value="1"/>
</dbReference>
<feature type="domain" description="Reverse transcriptase" evidence="2">
    <location>
        <begin position="709"/>
        <end position="894"/>
    </location>
</feature>
<dbReference type="PANTHER" id="PTHR33116">
    <property type="entry name" value="REVERSE TRANSCRIPTASE ZINC-BINDING DOMAIN-CONTAINING PROTEIN-RELATED-RELATED"/>
    <property type="match status" value="1"/>
</dbReference>
<dbReference type="Pfam" id="PF13966">
    <property type="entry name" value="zf-RVT"/>
    <property type="match status" value="1"/>
</dbReference>
<protein>
    <recommendedName>
        <fullName evidence="8">Reverse transcriptase domain-containing protein</fullName>
    </recommendedName>
</protein>
<evidence type="ECO:0000259" key="5">
    <source>
        <dbReference type="Pfam" id="PF13966"/>
    </source>
</evidence>
<dbReference type="Pfam" id="PF13456">
    <property type="entry name" value="RVT_3"/>
    <property type="match status" value="1"/>
</dbReference>
<evidence type="ECO:0000256" key="1">
    <source>
        <dbReference type="SAM" id="MobiDB-lite"/>
    </source>
</evidence>
<dbReference type="SUPFAM" id="SSF53098">
    <property type="entry name" value="Ribonuclease H-like"/>
    <property type="match status" value="1"/>
</dbReference>
<dbReference type="Gene3D" id="3.30.420.10">
    <property type="entry name" value="Ribonuclease H-like superfamily/Ribonuclease H"/>
    <property type="match status" value="1"/>
</dbReference>
<evidence type="ECO:0000313" key="6">
    <source>
        <dbReference type="EMBL" id="GAU37557.1"/>
    </source>
</evidence>
<sequence>MTVKEASQGLYLFKFFHPLDVEEVLKGGSWTFDNFTLVIDRMEIGVALQDIPLFHVNFWVQIHDVPLGMMLETVGKGLANYIGEFVEYEYNNNTSFWRKYMRVKVRVDVRSPLKIEKKIKLNGENKCEVKYAMERDDGRRTWSNEIKAEVRRPGGRVGSRWLHEEGRNRAGVDASNTSGERGSQQTGSTQTNVASPRESRDPENGGIVSTVRGHIPPLRPASVRQSSSIQGSFIEAPALEPDDMDTQFPGLPGLMIILSWNCRGLGGPSAIPNLKKLVRGHKPDILFLSETLSHTRHIESIRVLLGFDSCLAIDVEGRSGGLAVFWKDSSKCRVLNYTRNFINMLVEDEQWGEWRLTCYYGYPERSRRRAAWDLLRALVEDEQWGEWRLTCYYGYPERSRRRAAWDLLRALGNMSSIPWCIIGDFNDLLSQTDKKGIHLHPNGLSMGFRQAVSDCDLTDIPIEGHQFTWIKSRGTPHVIEERMWWWRLGGGRENLEVVDRVTRCANKLQRWGKKKRIRFKEEIDECVRRMNEIRGNQDEEGSIQYQELSERHATLLIQEEGYWKQRAKMHWLQEGDLNTRFFHMSATVRSKKKKVTKLIADNGTEAHTQEELCEVAKSYFDTLFKPRDGDHDPVLNLIQPRVTDDDNFVLTAPITKVEIQQALFQMHPDKSPGPDGFNPAFFQRFWEQCGRSILDNALIATEVIHALKRKTNGRRGELALKIDISKAYDKVDWGFLRGVMTKMGFADAWIRWVMMCVSSVNYLVLMNSDRVGPISPGRGLRQGDPLSPYLFILVTEYLTALIHQAVGRGDLHGVRICRGAPEVSHLLFADDCFLFCRANVAEVNELMRILHTYETTSGQEVNLVKSEVFISRNMSQAAKEDLSPKEDLSRILGVKLVLGTGIYLGLPSMVGRSKEIMIKSVLQAIPSYVMSMFILPDSLIHDIEKMINAFWWRSGSTNNNNIKDIHWLAWERLACPKAHGDLSFRNFEAFNKAMVAKQVWNIVQNPNSLVAKLIKARYFPRSSLFEAPLGYNPSFAWRSMWQARQILSLGCRWRIGSGVNIRVMHDPWLRGSANRWVPSPQPAGVYQLSVRDLLHENYKAWNIVKVRNLFSKDVAEKILETPLVSSVREDKVVWEEERNGCYSVKSGYKLAMCYIIGSDKYHVMGNWNGIWKAQAPHKARHLLWRLCRGCLPTRSRLLERRVECTLNCPVCDEGIEDELHIFFRCAVARDSWSAAAMKVVILLVEWLCYSGRHAFDAWNDWYSVHKLQSSNMSGTTEADLVRWEKPALDWVKCNVDVAFVSGSGRTSMGLCFRDNSGHFMAGITQWQQTVISSVEGEALALLSAMEEARYRGLDRVQFESDSKVLIKVIHMKRRGNSEFLSIVHDILSLMSSFINFEVKFVRRQANLVAHTLARAANSWAIFHRFENIPFCIERLVFNEMQEDYGSIPRNCDRKGAITTL</sequence>
<feature type="domain" description="Endonuclease/exonuclease/phosphatase" evidence="3">
    <location>
        <begin position="258"/>
        <end position="438"/>
    </location>
</feature>
<dbReference type="SUPFAM" id="SSF56219">
    <property type="entry name" value="DNase I-like"/>
    <property type="match status" value="1"/>
</dbReference>
<dbReference type="EMBL" id="DF973677">
    <property type="protein sequence ID" value="GAU37557.1"/>
    <property type="molecule type" value="Genomic_DNA"/>
</dbReference>
<evidence type="ECO:0008006" key="8">
    <source>
        <dbReference type="Google" id="ProtNLM"/>
    </source>
</evidence>
<dbReference type="InterPro" id="IPR002156">
    <property type="entry name" value="RNaseH_domain"/>
</dbReference>
<feature type="domain" description="RNase H type-1" evidence="4">
    <location>
        <begin position="1294"/>
        <end position="1416"/>
    </location>
</feature>